<proteinExistence type="predicted"/>
<accession>A0ABR1W0K6</accession>
<evidence type="ECO:0000313" key="2">
    <source>
        <dbReference type="EMBL" id="KAK8077034.1"/>
    </source>
</evidence>
<feature type="region of interest" description="Disordered" evidence="1">
    <location>
        <begin position="37"/>
        <end position="66"/>
    </location>
</feature>
<evidence type="ECO:0000256" key="1">
    <source>
        <dbReference type="SAM" id="MobiDB-lite"/>
    </source>
</evidence>
<sequence length="138" mass="15055">MHGTRPTCLTPRFHAACLLDEAQAECVHQLANQDADHEVREVSPQGPGTAAGPISNRQDWDGQEADTKSNSLVKLALGGTVSCSDFPTPILWPENFVYCGRLLRRQYRLRAGGTLVQVDWEGPGGWFDMTTTAAEASQ</sequence>
<evidence type="ECO:0000313" key="3">
    <source>
        <dbReference type="Proteomes" id="UP001446871"/>
    </source>
</evidence>
<dbReference type="Proteomes" id="UP001446871">
    <property type="component" value="Unassembled WGS sequence"/>
</dbReference>
<dbReference type="EMBL" id="JAQQWM010000002">
    <property type="protein sequence ID" value="KAK8077034.1"/>
    <property type="molecule type" value="Genomic_DNA"/>
</dbReference>
<gene>
    <name evidence="2" type="ORF">PG996_003204</name>
</gene>
<comment type="caution">
    <text evidence="2">The sequence shown here is derived from an EMBL/GenBank/DDBJ whole genome shotgun (WGS) entry which is preliminary data.</text>
</comment>
<protein>
    <submittedName>
        <fullName evidence="2">Uncharacterized protein</fullName>
    </submittedName>
</protein>
<organism evidence="2 3">
    <name type="scientific">Apiospora saccharicola</name>
    <dbReference type="NCBI Taxonomy" id="335842"/>
    <lineage>
        <taxon>Eukaryota</taxon>
        <taxon>Fungi</taxon>
        <taxon>Dikarya</taxon>
        <taxon>Ascomycota</taxon>
        <taxon>Pezizomycotina</taxon>
        <taxon>Sordariomycetes</taxon>
        <taxon>Xylariomycetidae</taxon>
        <taxon>Amphisphaeriales</taxon>
        <taxon>Apiosporaceae</taxon>
        <taxon>Apiospora</taxon>
    </lineage>
</organism>
<reference evidence="2 3" key="1">
    <citation type="submission" date="2023-01" db="EMBL/GenBank/DDBJ databases">
        <title>Analysis of 21 Apiospora genomes using comparative genomics revels a genus with tremendous synthesis potential of carbohydrate active enzymes and secondary metabolites.</title>
        <authorList>
            <person name="Sorensen T."/>
        </authorList>
    </citation>
    <scope>NUCLEOTIDE SEQUENCE [LARGE SCALE GENOMIC DNA]</scope>
    <source>
        <strain evidence="2 3">CBS 83171</strain>
    </source>
</reference>
<keyword evidence="3" id="KW-1185">Reference proteome</keyword>
<name>A0ABR1W0K6_9PEZI</name>